<evidence type="ECO:0000256" key="7">
    <source>
        <dbReference type="ARBA" id="ARBA00022840"/>
    </source>
</evidence>
<dbReference type="InterPro" id="IPR011914">
    <property type="entry name" value="RfaE_dom_II"/>
</dbReference>
<evidence type="ECO:0000259" key="12">
    <source>
        <dbReference type="Pfam" id="PF00294"/>
    </source>
</evidence>
<keyword evidence="7 11" id="KW-0067">ATP-binding</keyword>
<feature type="binding site" evidence="11">
    <location>
        <begin position="204"/>
        <end position="207"/>
    </location>
    <ligand>
        <name>ATP</name>
        <dbReference type="ChEBI" id="CHEBI:30616"/>
    </ligand>
</feature>
<dbReference type="InterPro" id="IPR023030">
    <property type="entry name" value="Bifunc_HldE"/>
</dbReference>
<reference evidence="14 15" key="1">
    <citation type="submission" date="2024-01" db="EMBL/GenBank/DDBJ databases">
        <title>Hyphobacterium bacterium isolated from marine sediment.</title>
        <authorList>
            <person name="Zhao S."/>
        </authorList>
    </citation>
    <scope>NUCLEOTIDE SEQUENCE [LARGE SCALE GENOMIC DNA]</scope>
    <source>
        <strain evidence="15">HN65</strain>
    </source>
</reference>
<evidence type="ECO:0000256" key="11">
    <source>
        <dbReference type="HAMAP-Rule" id="MF_01603"/>
    </source>
</evidence>
<dbReference type="EC" id="2.7.7.70" evidence="11"/>
<evidence type="ECO:0000256" key="9">
    <source>
        <dbReference type="ARBA" id="ARBA00023277"/>
    </source>
</evidence>
<comment type="caution">
    <text evidence="14">The sequence shown here is derived from an EMBL/GenBank/DDBJ whole genome shotgun (WGS) entry which is preliminary data.</text>
</comment>
<keyword evidence="9 11" id="KW-0119">Carbohydrate metabolism</keyword>
<dbReference type="EC" id="2.7.1.167" evidence="11"/>
<feature type="domain" description="Carbohydrate kinase PfkB" evidence="12">
    <location>
        <begin position="17"/>
        <end position="315"/>
    </location>
</feature>
<name>A0ABU7LM79_9PROT</name>
<dbReference type="SUPFAM" id="SSF52374">
    <property type="entry name" value="Nucleotidylyl transferase"/>
    <property type="match status" value="1"/>
</dbReference>
<evidence type="ECO:0000256" key="1">
    <source>
        <dbReference type="ARBA" id="ARBA00002319"/>
    </source>
</evidence>
<evidence type="ECO:0000256" key="10">
    <source>
        <dbReference type="ARBA" id="ARBA00047428"/>
    </source>
</evidence>
<accession>A0ABU7LM79</accession>
<evidence type="ECO:0000256" key="5">
    <source>
        <dbReference type="ARBA" id="ARBA00022741"/>
    </source>
</evidence>
<feature type="region of interest" description="Cytidylyltransferase" evidence="11">
    <location>
        <begin position="352"/>
        <end position="484"/>
    </location>
</feature>
<evidence type="ECO:0000256" key="2">
    <source>
        <dbReference type="ARBA" id="ARBA00003753"/>
    </source>
</evidence>
<feature type="domain" description="Cytidyltransferase-like" evidence="13">
    <location>
        <begin position="352"/>
        <end position="445"/>
    </location>
</feature>
<dbReference type="RefSeq" id="WP_330197647.1">
    <property type="nucleotide sequence ID" value="NZ_JAZDRP010000001.1"/>
</dbReference>
<dbReference type="SUPFAM" id="SSF53613">
    <property type="entry name" value="Ribokinase-like"/>
    <property type="match status" value="1"/>
</dbReference>
<gene>
    <name evidence="14" type="primary">rfaE2</name>
    <name evidence="11" type="synonym">hldE</name>
    <name evidence="14" type="ORF">V0U79_01280</name>
</gene>
<dbReference type="CDD" id="cd01172">
    <property type="entry name" value="RfaE_like"/>
    <property type="match status" value="1"/>
</dbReference>
<evidence type="ECO:0000313" key="15">
    <source>
        <dbReference type="Proteomes" id="UP001354971"/>
    </source>
</evidence>
<evidence type="ECO:0000256" key="4">
    <source>
        <dbReference type="ARBA" id="ARBA00022695"/>
    </source>
</evidence>
<dbReference type="InterPro" id="IPR029056">
    <property type="entry name" value="Ribokinase-like"/>
</dbReference>
<sequence>MDIRSLSNILDKAAGLKVLCVGDVVLDRFVYGGTHRVSREAPVPVLDEDSVEHMLGGAGNVIRNLRALGARASLVSLVGDDAEGREVSERLRSEHAGDHMVVSPDRPTPVKTRFVSNGHQMLCVDRNPKTRIDTATVRAVLEQIETCLADADIVILSDYGRGLVTPEISSGLMKLARVAGKRVCVDPRGRDFTRYDGAHLIKPNALELYEESGIDPVDDGSAAEALNAVFRKLSNVDHLIVTRGSKGMSITDGDAVSHVRARPRQVYDVSGAGDTAIAMLAVALGAGANLRAAMEAAVHASGEVVTKVGTATVTPADLVSAAGGGRSTQDMPLEEAVETVARWRAHGLKIGFTNGCFDILHAGHVSYLEKARTACDRLIVGLNSDASVRRLKGEGRPVNDAAARAAVLLGLASVDQVVVFEQDTPESLLDALRPDVYLKGADYTEEQLLPLGGRIVKSYGGEIQLIPLVEGKSTTGIIDQLKKP</sequence>
<organism evidence="14 15">
    <name type="scientific">Hyphobacterium lacteum</name>
    <dbReference type="NCBI Taxonomy" id="3116575"/>
    <lineage>
        <taxon>Bacteria</taxon>
        <taxon>Pseudomonadati</taxon>
        <taxon>Pseudomonadota</taxon>
        <taxon>Alphaproteobacteria</taxon>
        <taxon>Maricaulales</taxon>
        <taxon>Maricaulaceae</taxon>
        <taxon>Hyphobacterium</taxon>
    </lineage>
</organism>
<dbReference type="InterPro" id="IPR011611">
    <property type="entry name" value="PfkB_dom"/>
</dbReference>
<keyword evidence="4 11" id="KW-0548">Nucleotidyltransferase</keyword>
<evidence type="ECO:0000256" key="3">
    <source>
        <dbReference type="ARBA" id="ARBA00022679"/>
    </source>
</evidence>
<comment type="subunit">
    <text evidence="11">Homodimer.</text>
</comment>
<dbReference type="Pfam" id="PF00294">
    <property type="entry name" value="PfkB"/>
    <property type="match status" value="1"/>
</dbReference>
<comment type="catalytic activity">
    <reaction evidence="11">
        <text>D-glycero-beta-D-manno-heptose 7-phosphate + ATP = D-glycero-beta-D-manno-heptose 1,7-bisphosphate + ADP + H(+)</text>
        <dbReference type="Rhea" id="RHEA:27473"/>
        <dbReference type="ChEBI" id="CHEBI:15378"/>
        <dbReference type="ChEBI" id="CHEBI:30616"/>
        <dbReference type="ChEBI" id="CHEBI:60204"/>
        <dbReference type="ChEBI" id="CHEBI:60208"/>
        <dbReference type="ChEBI" id="CHEBI:456216"/>
        <dbReference type="EC" id="2.7.1.167"/>
    </reaction>
</comment>
<dbReference type="Gene3D" id="3.40.1190.20">
    <property type="match status" value="1"/>
</dbReference>
<keyword evidence="3 11" id="KW-0808">Transferase</keyword>
<dbReference type="InterPro" id="IPR004821">
    <property type="entry name" value="Cyt_trans-like"/>
</dbReference>
<dbReference type="NCBIfam" id="TIGR02199">
    <property type="entry name" value="rfaE_dom_II"/>
    <property type="match status" value="1"/>
</dbReference>
<dbReference type="EMBL" id="JAZDRP010000001">
    <property type="protein sequence ID" value="MEE2524983.1"/>
    <property type="molecule type" value="Genomic_DNA"/>
</dbReference>
<comment type="pathway">
    <text evidence="11">Nucleotide-sugar biosynthesis; ADP-L-glycero-beta-D-manno-heptose biosynthesis; ADP-L-glycero-beta-D-manno-heptose from D-glycero-beta-D-manno-heptose 7-phosphate: step 3/4.</text>
</comment>
<dbReference type="PANTHER" id="PTHR46969:SF1">
    <property type="entry name" value="BIFUNCTIONAL PROTEIN HLDE"/>
    <property type="match status" value="1"/>
</dbReference>
<dbReference type="Gene3D" id="3.40.50.620">
    <property type="entry name" value="HUPs"/>
    <property type="match status" value="1"/>
</dbReference>
<dbReference type="Proteomes" id="UP001354971">
    <property type="component" value="Unassembled WGS sequence"/>
</dbReference>
<dbReference type="GO" id="GO:0016779">
    <property type="term" value="F:nucleotidyltransferase activity"/>
    <property type="evidence" value="ECO:0007669"/>
    <property type="project" value="UniProtKB-KW"/>
</dbReference>
<dbReference type="PANTHER" id="PTHR46969">
    <property type="entry name" value="BIFUNCTIONAL PROTEIN HLDE"/>
    <property type="match status" value="1"/>
</dbReference>
<comment type="similarity">
    <text evidence="11">In the N-terminal section; belongs to the carbohydrate kinase PfkB family.</text>
</comment>
<keyword evidence="15" id="KW-1185">Reference proteome</keyword>
<comment type="similarity">
    <text evidence="11">In the C-terminal section; belongs to the cytidylyltransferase family.</text>
</comment>
<dbReference type="Pfam" id="PF01467">
    <property type="entry name" value="CTP_transf_like"/>
    <property type="match status" value="1"/>
</dbReference>
<evidence type="ECO:0000259" key="13">
    <source>
        <dbReference type="Pfam" id="PF01467"/>
    </source>
</evidence>
<comment type="catalytic activity">
    <reaction evidence="10 11">
        <text>D-glycero-beta-D-manno-heptose 1-phosphate + ATP + H(+) = ADP-D-glycero-beta-D-manno-heptose + diphosphate</text>
        <dbReference type="Rhea" id="RHEA:27465"/>
        <dbReference type="ChEBI" id="CHEBI:15378"/>
        <dbReference type="ChEBI" id="CHEBI:30616"/>
        <dbReference type="ChEBI" id="CHEBI:33019"/>
        <dbReference type="ChEBI" id="CHEBI:59967"/>
        <dbReference type="ChEBI" id="CHEBI:61593"/>
        <dbReference type="EC" id="2.7.7.70"/>
    </reaction>
</comment>
<feature type="active site" evidence="11">
    <location>
        <position position="274"/>
    </location>
</feature>
<evidence type="ECO:0000313" key="14">
    <source>
        <dbReference type="EMBL" id="MEE2524983.1"/>
    </source>
</evidence>
<keyword evidence="8 11" id="KW-0511">Multifunctional enzyme</keyword>
<evidence type="ECO:0000256" key="6">
    <source>
        <dbReference type="ARBA" id="ARBA00022777"/>
    </source>
</evidence>
<dbReference type="HAMAP" id="MF_01603">
    <property type="entry name" value="HldE"/>
    <property type="match status" value="1"/>
</dbReference>
<evidence type="ECO:0000256" key="8">
    <source>
        <dbReference type="ARBA" id="ARBA00023268"/>
    </source>
</evidence>
<comment type="function">
    <text evidence="2 11">Catalyzes the ADP transfer from ATP to D-glycero-beta-D-manno-heptose 1-phosphate, yielding ADP-D-glycero-beta-D-manno-heptose.</text>
</comment>
<dbReference type="NCBIfam" id="TIGR00125">
    <property type="entry name" value="cyt_tran_rel"/>
    <property type="match status" value="1"/>
</dbReference>
<proteinExistence type="inferred from homology"/>
<feature type="region of interest" description="Ribokinase" evidence="11">
    <location>
        <begin position="1"/>
        <end position="331"/>
    </location>
</feature>
<dbReference type="InterPro" id="IPR011913">
    <property type="entry name" value="RfaE_dom_I"/>
</dbReference>
<comment type="function">
    <text evidence="1 11">Catalyzes the phosphorylation of D-glycero-D-manno-heptose 7-phosphate at the C-1 position to selectively form D-glycero-beta-D-manno-heptose-1,7-bisphosphate.</text>
</comment>
<comment type="pathway">
    <text evidence="11">Nucleotide-sugar biosynthesis; ADP-L-glycero-beta-D-manno-heptose biosynthesis; ADP-L-glycero-beta-D-manno-heptose from D-glycero-beta-D-manno-heptose 7-phosphate: step 1/4.</text>
</comment>
<keyword evidence="5 11" id="KW-0547">Nucleotide-binding</keyword>
<dbReference type="InterPro" id="IPR014729">
    <property type="entry name" value="Rossmann-like_a/b/a_fold"/>
</dbReference>
<keyword evidence="6 11" id="KW-0418">Kinase</keyword>
<protein>
    <recommendedName>
        <fullName evidence="11">Bifunctional protein HldE</fullName>
    </recommendedName>
    <domain>
        <recommendedName>
            <fullName evidence="11">D-beta-D-heptose 7-phosphate kinase</fullName>
            <ecNumber evidence="11">2.7.1.167</ecNumber>
        </recommendedName>
        <alternativeName>
            <fullName evidence="11">D-beta-D-heptose 7-phosphotransferase</fullName>
        </alternativeName>
        <alternativeName>
            <fullName evidence="11">D-glycero-beta-D-manno-heptose-7-phosphate kinase</fullName>
        </alternativeName>
    </domain>
    <domain>
        <recommendedName>
            <fullName evidence="11">D-beta-D-heptose 1-phosphate adenylyltransferase</fullName>
            <ecNumber evidence="11">2.7.7.70</ecNumber>
        </recommendedName>
        <alternativeName>
            <fullName evidence="11">D-glycero-beta-D-manno-heptose 1-phosphate adenylyltransferase</fullName>
        </alternativeName>
    </domain>
</protein>